<organism evidence="9 10">
    <name type="scientific">Parahalioglobus pacificus</name>
    <dbReference type="NCBI Taxonomy" id="930806"/>
    <lineage>
        <taxon>Bacteria</taxon>
        <taxon>Pseudomonadati</taxon>
        <taxon>Pseudomonadota</taxon>
        <taxon>Gammaproteobacteria</taxon>
        <taxon>Cellvibrionales</taxon>
        <taxon>Halieaceae</taxon>
        <taxon>Parahalioglobus</taxon>
    </lineage>
</organism>
<sequence length="437" mass="45857">MTLTNRILVAMVGGILLGSLINLLLHSTGISDTFRMLIDEYLVSGLFELVGRVFVASLKLLVVPLVLVSLICGSSSLGDSARMGPIAVKTLGFYLATTAIAVSTALVFAVLVGPGTHVSLQSDASFQASVPPPLIDVLVDIFPSNPVKAMADGKMLQIIVFALLFGYAISHAGEPGRRIAAFFRDMEAVVMKMVGILMALAPYGVFALLAKLFATMGIGAILDLAVYFFTVLAVLLFHGLVVYSLLLRVFAGLSPAMMISKIRSVWAFAFSTASSGATLPVMLRTVERRLGVDNSVAGFTIPLGATINMDGTAIMQGVATVFIAQVYGIDLSLTAFITVILTATLASIGTAAVPGVGLITLALVLEQAGLPVEGIALIIGVDRLLDMVRTAVNVTGDATVSVIVGKSENHFDERVFLDPNADVNPDLDEEERPASAA</sequence>
<name>A0A919CMG8_9GAMM</name>
<feature type="transmembrane region" description="Helical" evidence="8">
    <location>
        <begin position="194"/>
        <end position="214"/>
    </location>
</feature>
<dbReference type="InterPro" id="IPR036458">
    <property type="entry name" value="Na:dicarbo_symporter_sf"/>
</dbReference>
<dbReference type="GO" id="GO:0005886">
    <property type="term" value="C:plasma membrane"/>
    <property type="evidence" value="ECO:0007669"/>
    <property type="project" value="UniProtKB-SubCell"/>
</dbReference>
<feature type="transmembrane region" description="Helical" evidence="8">
    <location>
        <begin position="91"/>
        <end position="112"/>
    </location>
</feature>
<feature type="transmembrane region" description="Helical" evidence="8">
    <location>
        <begin position="226"/>
        <end position="253"/>
    </location>
</feature>
<dbReference type="FunFam" id="1.10.3860.10:FF:000001">
    <property type="entry name" value="C4-dicarboxylate transport protein"/>
    <property type="match status" value="1"/>
</dbReference>
<feature type="transmembrane region" description="Helical" evidence="8">
    <location>
        <begin position="155"/>
        <end position="173"/>
    </location>
</feature>
<evidence type="ECO:0000256" key="7">
    <source>
        <dbReference type="ARBA" id="ARBA00023136"/>
    </source>
</evidence>
<evidence type="ECO:0000256" key="1">
    <source>
        <dbReference type="ARBA" id="ARBA00004651"/>
    </source>
</evidence>
<comment type="subcellular location">
    <subcellularLocation>
        <location evidence="1">Cell membrane</location>
        <topology evidence="1">Multi-pass membrane protein</topology>
    </subcellularLocation>
</comment>
<dbReference type="GO" id="GO:0015293">
    <property type="term" value="F:symporter activity"/>
    <property type="evidence" value="ECO:0007669"/>
    <property type="project" value="UniProtKB-KW"/>
</dbReference>
<protein>
    <submittedName>
        <fullName evidence="9">Proton/glutamate symporter</fullName>
    </submittedName>
</protein>
<evidence type="ECO:0000313" key="10">
    <source>
        <dbReference type="Proteomes" id="UP000644693"/>
    </source>
</evidence>
<dbReference type="Gene3D" id="1.10.3860.10">
    <property type="entry name" value="Sodium:dicarboxylate symporter"/>
    <property type="match status" value="1"/>
</dbReference>
<evidence type="ECO:0000256" key="5">
    <source>
        <dbReference type="ARBA" id="ARBA00022847"/>
    </source>
</evidence>
<dbReference type="GO" id="GO:0006835">
    <property type="term" value="P:dicarboxylic acid transport"/>
    <property type="evidence" value="ECO:0007669"/>
    <property type="project" value="TreeGrafter"/>
</dbReference>
<accession>A0A919CMG8</accession>
<dbReference type="AlphaFoldDB" id="A0A919CMG8"/>
<evidence type="ECO:0000313" key="9">
    <source>
        <dbReference type="EMBL" id="GHD39120.1"/>
    </source>
</evidence>
<feature type="transmembrane region" description="Helical" evidence="8">
    <location>
        <begin position="265"/>
        <end position="283"/>
    </location>
</feature>
<feature type="transmembrane region" description="Helical" evidence="8">
    <location>
        <begin position="358"/>
        <end position="379"/>
    </location>
</feature>
<dbReference type="RefSeq" id="WP_189478685.1">
    <property type="nucleotide sequence ID" value="NZ_BMYM01000004.1"/>
</dbReference>
<dbReference type="Proteomes" id="UP000644693">
    <property type="component" value="Unassembled WGS sequence"/>
</dbReference>
<keyword evidence="6 8" id="KW-1133">Transmembrane helix</keyword>
<feature type="transmembrane region" description="Helical" evidence="8">
    <location>
        <begin position="49"/>
        <end position="71"/>
    </location>
</feature>
<proteinExistence type="predicted"/>
<keyword evidence="7 8" id="KW-0472">Membrane</keyword>
<evidence type="ECO:0000256" key="8">
    <source>
        <dbReference type="SAM" id="Phobius"/>
    </source>
</evidence>
<dbReference type="PANTHER" id="PTHR42865:SF7">
    <property type="entry name" value="PROTON_GLUTAMATE-ASPARTATE SYMPORTER"/>
    <property type="match status" value="1"/>
</dbReference>
<evidence type="ECO:0000256" key="4">
    <source>
        <dbReference type="ARBA" id="ARBA00022692"/>
    </source>
</evidence>
<dbReference type="EMBL" id="BMYM01000004">
    <property type="protein sequence ID" value="GHD39120.1"/>
    <property type="molecule type" value="Genomic_DNA"/>
</dbReference>
<dbReference type="InterPro" id="IPR001991">
    <property type="entry name" value="Na-dicarboxylate_symporter"/>
</dbReference>
<reference evidence="9" key="1">
    <citation type="journal article" date="2014" name="Int. J. Syst. Evol. Microbiol.">
        <title>Complete genome sequence of Corynebacterium casei LMG S-19264T (=DSM 44701T), isolated from a smear-ripened cheese.</title>
        <authorList>
            <consortium name="US DOE Joint Genome Institute (JGI-PGF)"/>
            <person name="Walter F."/>
            <person name="Albersmeier A."/>
            <person name="Kalinowski J."/>
            <person name="Ruckert C."/>
        </authorList>
    </citation>
    <scope>NUCLEOTIDE SEQUENCE</scope>
    <source>
        <strain evidence="9">KCTC 23430</strain>
    </source>
</reference>
<gene>
    <name evidence="9" type="ORF">GCM10007053_30350</name>
</gene>
<dbReference type="PANTHER" id="PTHR42865">
    <property type="entry name" value="PROTON/GLUTAMATE-ASPARTATE SYMPORTER"/>
    <property type="match status" value="1"/>
</dbReference>
<dbReference type="SUPFAM" id="SSF118215">
    <property type="entry name" value="Proton glutamate symport protein"/>
    <property type="match status" value="1"/>
</dbReference>
<reference evidence="9" key="2">
    <citation type="submission" date="2020-09" db="EMBL/GenBank/DDBJ databases">
        <authorList>
            <person name="Sun Q."/>
            <person name="Kim S."/>
        </authorList>
    </citation>
    <scope>NUCLEOTIDE SEQUENCE</scope>
    <source>
        <strain evidence="9">KCTC 23430</strain>
    </source>
</reference>
<evidence type="ECO:0000256" key="3">
    <source>
        <dbReference type="ARBA" id="ARBA00022475"/>
    </source>
</evidence>
<feature type="transmembrane region" description="Helical" evidence="8">
    <location>
        <begin position="331"/>
        <end position="352"/>
    </location>
</feature>
<keyword evidence="4 8" id="KW-0812">Transmembrane</keyword>
<evidence type="ECO:0000256" key="2">
    <source>
        <dbReference type="ARBA" id="ARBA00022448"/>
    </source>
</evidence>
<keyword evidence="3" id="KW-1003">Cell membrane</keyword>
<feature type="transmembrane region" description="Helical" evidence="8">
    <location>
        <begin position="303"/>
        <end position="324"/>
    </location>
</feature>
<comment type="caution">
    <text evidence="9">The sequence shown here is derived from an EMBL/GenBank/DDBJ whole genome shotgun (WGS) entry which is preliminary data.</text>
</comment>
<dbReference type="PRINTS" id="PR00173">
    <property type="entry name" value="EDTRNSPORT"/>
</dbReference>
<feature type="transmembrane region" description="Helical" evidence="8">
    <location>
        <begin position="7"/>
        <end position="29"/>
    </location>
</feature>
<keyword evidence="5" id="KW-0769">Symport</keyword>
<evidence type="ECO:0000256" key="6">
    <source>
        <dbReference type="ARBA" id="ARBA00022989"/>
    </source>
</evidence>
<dbReference type="Pfam" id="PF00375">
    <property type="entry name" value="SDF"/>
    <property type="match status" value="1"/>
</dbReference>
<keyword evidence="2" id="KW-0813">Transport</keyword>
<keyword evidence="10" id="KW-1185">Reference proteome</keyword>